<evidence type="ECO:0000256" key="2">
    <source>
        <dbReference type="SAM" id="MobiDB-lite"/>
    </source>
</evidence>
<evidence type="ECO:0000259" key="3">
    <source>
        <dbReference type="PROSITE" id="PS51915"/>
    </source>
</evidence>
<evidence type="ECO:0000256" key="1">
    <source>
        <dbReference type="PROSITE-ProRule" id="PRU01263"/>
    </source>
</evidence>
<keyword evidence="5" id="KW-1185">Reference proteome</keyword>
<dbReference type="GO" id="GO:0008270">
    <property type="term" value="F:zinc ion binding"/>
    <property type="evidence" value="ECO:0007669"/>
    <property type="project" value="UniProtKB-UniRule"/>
</dbReference>
<keyword evidence="1" id="KW-0862">Zinc</keyword>
<dbReference type="GO" id="GO:0005634">
    <property type="term" value="C:nucleus"/>
    <property type="evidence" value="ECO:0007669"/>
    <property type="project" value="InterPro"/>
</dbReference>
<dbReference type="Pfam" id="PF07776">
    <property type="entry name" value="zf-AD"/>
    <property type="match status" value="1"/>
</dbReference>
<dbReference type="InterPro" id="IPR012934">
    <property type="entry name" value="Znf_AD"/>
</dbReference>
<feature type="compositionally biased region" description="Low complexity" evidence="2">
    <location>
        <begin position="288"/>
        <end position="304"/>
    </location>
</feature>
<keyword evidence="1" id="KW-0479">Metal-binding</keyword>
<organism evidence="4 5">
    <name type="scientific">Drosophila rubida</name>
    <dbReference type="NCBI Taxonomy" id="30044"/>
    <lineage>
        <taxon>Eukaryota</taxon>
        <taxon>Metazoa</taxon>
        <taxon>Ecdysozoa</taxon>
        <taxon>Arthropoda</taxon>
        <taxon>Hexapoda</taxon>
        <taxon>Insecta</taxon>
        <taxon>Pterygota</taxon>
        <taxon>Neoptera</taxon>
        <taxon>Endopterygota</taxon>
        <taxon>Diptera</taxon>
        <taxon>Brachycera</taxon>
        <taxon>Muscomorpha</taxon>
        <taxon>Ephydroidea</taxon>
        <taxon>Drosophilidae</taxon>
        <taxon>Drosophila</taxon>
    </lineage>
</organism>
<keyword evidence="1" id="KW-0863">Zinc-finger</keyword>
<feature type="binding site" evidence="1">
    <location>
        <position position="45"/>
    </location>
    <ligand>
        <name>Zn(2+)</name>
        <dbReference type="ChEBI" id="CHEBI:29105"/>
    </ligand>
</feature>
<name>A0AAD4KEB2_9MUSC</name>
<protein>
    <recommendedName>
        <fullName evidence="3">ZAD domain-containing protein</fullName>
    </recommendedName>
</protein>
<comment type="caution">
    <text evidence="4">The sequence shown here is derived from an EMBL/GenBank/DDBJ whole genome shotgun (WGS) entry which is preliminary data.</text>
</comment>
<sequence>MLTVCRLCLAKEANFVTFNRQVALRIMSCAGLDVESNDGLPQLICHDCRLRLEEFHYFRKRCQAADRRLRCAKRQERNGNALNSNMLLEGDEEDALHLQDVALCTATACSESNAHWRQEAAKMIRTEIDAYKKELLGMCKQQVREEIEQQVRAEVGELLLTQARKECRLNVLDSLFYELESFFVRKRNAIVCEQTYGSEGFISDSENADLESVSTILCEENPPTTDKDVEDAVLLIPGKHQEPVTPQRPIEPIAMVEINMQNIQSSDLQEEPRTSNIVAKRAVAAAASKLSSPHSKSKLSFKSPANSPISKHKNICRKHNVRLPKRRNSYIPKDNGDCYRCRLRSPPRLNEST</sequence>
<dbReference type="SMART" id="SM00868">
    <property type="entry name" value="zf-AD"/>
    <property type="match status" value="1"/>
</dbReference>
<dbReference type="AlphaFoldDB" id="A0AAD4KEB2"/>
<feature type="region of interest" description="Disordered" evidence="2">
    <location>
        <begin position="288"/>
        <end position="311"/>
    </location>
</feature>
<evidence type="ECO:0000313" key="5">
    <source>
        <dbReference type="Proteomes" id="UP001200034"/>
    </source>
</evidence>
<proteinExistence type="predicted"/>
<feature type="binding site" evidence="1">
    <location>
        <position position="8"/>
    </location>
    <ligand>
        <name>Zn(2+)</name>
        <dbReference type="ChEBI" id="CHEBI:29105"/>
    </ligand>
</feature>
<feature type="domain" description="ZAD" evidence="3">
    <location>
        <begin position="3"/>
        <end position="72"/>
    </location>
</feature>
<accession>A0AAD4KEB2</accession>
<reference evidence="4" key="1">
    <citation type="journal article" date="2021" name="Mol. Ecol. Resour.">
        <title>Phylogenomic analyses of the genus Drosophila reveals genomic signals of climate adaptation.</title>
        <authorList>
            <person name="Li F."/>
            <person name="Rane R.V."/>
            <person name="Luria V."/>
            <person name="Xiong Z."/>
            <person name="Chen J."/>
            <person name="Li Z."/>
            <person name="Catullo R.A."/>
            <person name="Griffin P.C."/>
            <person name="Schiffer M."/>
            <person name="Pearce S."/>
            <person name="Lee S.F."/>
            <person name="McElroy K."/>
            <person name="Stocker A."/>
            <person name="Shirriffs J."/>
            <person name="Cockerell F."/>
            <person name="Coppin C."/>
            <person name="Sgro C.M."/>
            <person name="Karger A."/>
            <person name="Cain J.W."/>
            <person name="Weber J.A."/>
            <person name="Santpere G."/>
            <person name="Kirschner M.W."/>
            <person name="Hoffmann A.A."/>
            <person name="Oakeshott J.G."/>
            <person name="Zhang G."/>
        </authorList>
    </citation>
    <scope>NUCLEOTIDE SEQUENCE</scope>
    <source>
        <strain evidence="4">BGI-SZ-2011g</strain>
    </source>
</reference>
<dbReference type="Proteomes" id="UP001200034">
    <property type="component" value="Unassembled WGS sequence"/>
</dbReference>
<dbReference type="EMBL" id="JAJJHW010000014">
    <property type="protein sequence ID" value="KAH8388487.1"/>
    <property type="molecule type" value="Genomic_DNA"/>
</dbReference>
<dbReference type="Gene3D" id="3.40.1800.20">
    <property type="match status" value="1"/>
</dbReference>
<evidence type="ECO:0000313" key="4">
    <source>
        <dbReference type="EMBL" id="KAH8388487.1"/>
    </source>
</evidence>
<dbReference type="PROSITE" id="PS51915">
    <property type="entry name" value="ZAD"/>
    <property type="match status" value="1"/>
</dbReference>
<feature type="binding site" evidence="1">
    <location>
        <position position="48"/>
    </location>
    <ligand>
        <name>Zn(2+)</name>
        <dbReference type="ChEBI" id="CHEBI:29105"/>
    </ligand>
</feature>
<gene>
    <name evidence="4" type="ORF">KR093_007628</name>
</gene>
<dbReference type="SUPFAM" id="SSF57716">
    <property type="entry name" value="Glucocorticoid receptor-like (DNA-binding domain)"/>
    <property type="match status" value="1"/>
</dbReference>
<feature type="binding site" evidence="1">
    <location>
        <position position="5"/>
    </location>
    <ligand>
        <name>Zn(2+)</name>
        <dbReference type="ChEBI" id="CHEBI:29105"/>
    </ligand>
</feature>